<dbReference type="PANTHER" id="PTHR30537">
    <property type="entry name" value="HTH-TYPE TRANSCRIPTIONAL REGULATOR"/>
    <property type="match status" value="1"/>
</dbReference>
<evidence type="ECO:0000256" key="1">
    <source>
        <dbReference type="ARBA" id="ARBA00009437"/>
    </source>
</evidence>
<dbReference type="FunFam" id="1.10.10.10:FF:000001">
    <property type="entry name" value="LysR family transcriptional regulator"/>
    <property type="match status" value="1"/>
</dbReference>
<evidence type="ECO:0000256" key="4">
    <source>
        <dbReference type="ARBA" id="ARBA00023163"/>
    </source>
</evidence>
<dbReference type="GO" id="GO:0003677">
    <property type="term" value="F:DNA binding"/>
    <property type="evidence" value="ECO:0007669"/>
    <property type="project" value="UniProtKB-KW"/>
</dbReference>
<dbReference type="InterPro" id="IPR058163">
    <property type="entry name" value="LysR-type_TF_proteobact-type"/>
</dbReference>
<dbReference type="SUPFAM" id="SSF46785">
    <property type="entry name" value="Winged helix' DNA-binding domain"/>
    <property type="match status" value="1"/>
</dbReference>
<evidence type="ECO:0000259" key="5">
    <source>
        <dbReference type="PROSITE" id="PS50931"/>
    </source>
</evidence>
<dbReference type="Gene3D" id="3.40.190.290">
    <property type="match status" value="1"/>
</dbReference>
<evidence type="ECO:0000256" key="3">
    <source>
        <dbReference type="ARBA" id="ARBA00023125"/>
    </source>
</evidence>
<dbReference type="SUPFAM" id="SSF53850">
    <property type="entry name" value="Periplasmic binding protein-like II"/>
    <property type="match status" value="1"/>
</dbReference>
<accession>A0A109FQT2</accession>
<dbReference type="Proteomes" id="UP000067111">
    <property type="component" value="Unassembled WGS sequence"/>
</dbReference>
<keyword evidence="3" id="KW-0238">DNA-binding</keyword>
<dbReference type="InterPro" id="IPR005119">
    <property type="entry name" value="LysR_subst-bd"/>
</dbReference>
<dbReference type="Pfam" id="PF03466">
    <property type="entry name" value="LysR_substrate"/>
    <property type="match status" value="1"/>
</dbReference>
<feature type="domain" description="HTH lysR-type" evidence="5">
    <location>
        <begin position="1"/>
        <end position="58"/>
    </location>
</feature>
<dbReference type="InterPro" id="IPR000847">
    <property type="entry name" value="LysR_HTH_N"/>
</dbReference>
<organism evidence="6 7">
    <name type="scientific">Pseudomonas palleroniana</name>
    <dbReference type="NCBI Taxonomy" id="191390"/>
    <lineage>
        <taxon>Bacteria</taxon>
        <taxon>Pseudomonadati</taxon>
        <taxon>Pseudomonadota</taxon>
        <taxon>Gammaproteobacteria</taxon>
        <taxon>Pseudomonadales</taxon>
        <taxon>Pseudomonadaceae</taxon>
        <taxon>Pseudomonas</taxon>
    </lineage>
</organism>
<gene>
    <name evidence="6" type="ORF">AWV77_03135</name>
</gene>
<dbReference type="AlphaFoldDB" id="A0A109FQT2"/>
<proteinExistence type="inferred from homology"/>
<evidence type="ECO:0000256" key="2">
    <source>
        <dbReference type="ARBA" id="ARBA00023015"/>
    </source>
</evidence>
<dbReference type="PANTHER" id="PTHR30537:SF5">
    <property type="entry name" value="HTH-TYPE TRANSCRIPTIONAL ACTIVATOR TTDR-RELATED"/>
    <property type="match status" value="1"/>
</dbReference>
<comment type="caution">
    <text evidence="6">The sequence shown here is derived from an EMBL/GenBank/DDBJ whole genome shotgun (WGS) entry which is preliminary data.</text>
</comment>
<dbReference type="Gene3D" id="1.10.10.10">
    <property type="entry name" value="Winged helix-like DNA-binding domain superfamily/Winged helix DNA-binding domain"/>
    <property type="match status" value="1"/>
</dbReference>
<reference evidence="7" key="1">
    <citation type="submission" date="2016-01" db="EMBL/GenBank/DDBJ databases">
        <authorList>
            <person name="Gamez R.M."/>
            <person name="Rodriguez F."/>
            <person name="Bernal J.F."/>
            <person name="Agarwala R."/>
            <person name="Landsman D."/>
            <person name="Marino-Ramirez L."/>
        </authorList>
    </citation>
    <scope>NUCLEOTIDE SEQUENCE [LARGE SCALE GENOMIC DNA]</scope>
    <source>
        <strain evidence="7">Ps006</strain>
    </source>
</reference>
<dbReference type="Pfam" id="PF00126">
    <property type="entry name" value="HTH_1"/>
    <property type="match status" value="1"/>
</dbReference>
<dbReference type="CDD" id="cd08422">
    <property type="entry name" value="PBP2_CrgA_like"/>
    <property type="match status" value="1"/>
</dbReference>
<comment type="similarity">
    <text evidence="1">Belongs to the LysR transcriptional regulatory family.</text>
</comment>
<sequence length="302" mass="33333">MLLKNLELFLLIVEKGGLSAAGRELGLSPASVSERLAQLEGFYAASLLNRTTRAVNLTDEGRLLVEGARQLLAQADELHSSIRLGVHQVCGPIRLSAPVDLGRQLIEPILAQFMEEHPQVGIDLNLSDGYVDLVSQGIDFAVRYGALADSTLHARSMGENRRVVCASPHYLERNGTPLHPEDLTRHECLVMRFGSNISREWTFKRHGHTHRVLVRGRRVANDGALVRQWCLAGHGICLKSVWDVSADLAAGRLVELLKDYDLGSTALNIVYPPTRVQPQRVRMLIERIVARLSSVDATVFSG</sequence>
<dbReference type="FunFam" id="3.40.190.290:FF:000001">
    <property type="entry name" value="Transcriptional regulator, LysR family"/>
    <property type="match status" value="1"/>
</dbReference>
<dbReference type="InterPro" id="IPR036388">
    <property type="entry name" value="WH-like_DNA-bd_sf"/>
</dbReference>
<protein>
    <submittedName>
        <fullName evidence="6">LysR family transcriptional regulator</fullName>
    </submittedName>
</protein>
<dbReference type="EMBL" id="LRMR01000004">
    <property type="protein sequence ID" value="KWU52419.1"/>
    <property type="molecule type" value="Genomic_DNA"/>
</dbReference>
<dbReference type="GO" id="GO:0003700">
    <property type="term" value="F:DNA-binding transcription factor activity"/>
    <property type="evidence" value="ECO:0007669"/>
    <property type="project" value="InterPro"/>
</dbReference>
<dbReference type="InterPro" id="IPR036390">
    <property type="entry name" value="WH_DNA-bd_sf"/>
</dbReference>
<evidence type="ECO:0000313" key="6">
    <source>
        <dbReference type="EMBL" id="KWU52419.1"/>
    </source>
</evidence>
<keyword evidence="4" id="KW-0804">Transcription</keyword>
<keyword evidence="2" id="KW-0805">Transcription regulation</keyword>
<dbReference type="PROSITE" id="PS50931">
    <property type="entry name" value="HTH_LYSR"/>
    <property type="match status" value="1"/>
</dbReference>
<evidence type="ECO:0000313" key="7">
    <source>
        <dbReference type="Proteomes" id="UP000067111"/>
    </source>
</evidence>
<dbReference type="OrthoDB" id="9786526at2"/>
<name>A0A109FQT2_9PSED</name>
<dbReference type="RefSeq" id="WP_060752825.1">
    <property type="nucleotide sequence ID" value="NZ_LRMR01000004.1"/>
</dbReference>